<feature type="chain" id="PRO_5018572168" evidence="1">
    <location>
        <begin position="19"/>
        <end position="114"/>
    </location>
</feature>
<name>A0A3S0RDM2_9DEIO</name>
<keyword evidence="3" id="KW-1185">Reference proteome</keyword>
<dbReference type="AlphaFoldDB" id="A0A3S0RDM2"/>
<protein>
    <submittedName>
        <fullName evidence="2">Uncharacterized protein</fullName>
    </submittedName>
</protein>
<dbReference type="EMBL" id="RXPE01000022">
    <property type="protein sequence ID" value="RTR25745.1"/>
    <property type="molecule type" value="Genomic_DNA"/>
</dbReference>
<gene>
    <name evidence="2" type="ORF">EJ104_09955</name>
</gene>
<reference evidence="2 3" key="1">
    <citation type="submission" date="2018-12" db="EMBL/GenBank/DDBJ databases">
        <title>Deinococcus radiophilus ATCC 27603 genome sequencing and assembly.</title>
        <authorList>
            <person name="Maclea K.S."/>
            <person name="Maynard C.R."/>
        </authorList>
    </citation>
    <scope>NUCLEOTIDE SEQUENCE [LARGE SCALE GENOMIC DNA]</scope>
    <source>
        <strain evidence="2 3">ATCC 27603</strain>
    </source>
</reference>
<evidence type="ECO:0000256" key="1">
    <source>
        <dbReference type="SAM" id="SignalP"/>
    </source>
</evidence>
<organism evidence="2 3">
    <name type="scientific">Deinococcus radiophilus</name>
    <dbReference type="NCBI Taxonomy" id="32062"/>
    <lineage>
        <taxon>Bacteria</taxon>
        <taxon>Thermotogati</taxon>
        <taxon>Deinococcota</taxon>
        <taxon>Deinococci</taxon>
        <taxon>Deinococcales</taxon>
        <taxon>Deinococcaceae</taxon>
        <taxon>Deinococcus</taxon>
    </lineage>
</organism>
<keyword evidence="1" id="KW-0732">Signal</keyword>
<sequence>MRQALSLLTCCLVSVASAAQITVSPGQLRPLEDRSVLILEVEDSRCPKDVQCIWAGEVTARVLYLRPGRWSVETLHWDESGSTASGGLRIAGLSDKYSDGRGGPVQLIDDVLSR</sequence>
<dbReference type="Proteomes" id="UP000277766">
    <property type="component" value="Unassembled WGS sequence"/>
</dbReference>
<feature type="signal peptide" evidence="1">
    <location>
        <begin position="1"/>
        <end position="18"/>
    </location>
</feature>
<evidence type="ECO:0000313" key="2">
    <source>
        <dbReference type="EMBL" id="RTR25745.1"/>
    </source>
</evidence>
<accession>A0A3S0RDM2</accession>
<proteinExistence type="predicted"/>
<comment type="caution">
    <text evidence="2">The sequence shown here is derived from an EMBL/GenBank/DDBJ whole genome shotgun (WGS) entry which is preliminary data.</text>
</comment>
<evidence type="ECO:0000313" key="3">
    <source>
        <dbReference type="Proteomes" id="UP000277766"/>
    </source>
</evidence>
<dbReference type="OrthoDB" id="163809at2"/>